<dbReference type="RefSeq" id="WP_037258409.1">
    <property type="nucleotide sequence ID" value="NZ_QHKI01000002.1"/>
</dbReference>
<proteinExistence type="predicted"/>
<dbReference type="SUPFAM" id="SSF109854">
    <property type="entry name" value="DinB/YfiT-like putative metalloenzymes"/>
    <property type="match status" value="1"/>
</dbReference>
<gene>
    <name evidence="2" type="ORF">DMH04_04040</name>
</gene>
<reference evidence="2 3" key="1">
    <citation type="submission" date="2018-05" db="EMBL/GenBank/DDBJ databases">
        <title>Evolution of GPA BGCs.</title>
        <authorList>
            <person name="Waglechner N."/>
            <person name="Wright G.D."/>
        </authorList>
    </citation>
    <scope>NUCLEOTIDE SEQUENCE [LARGE SCALE GENOMIC DNA]</scope>
    <source>
        <strain evidence="2 3">A82846</strain>
    </source>
</reference>
<dbReference type="GO" id="GO:0046872">
    <property type="term" value="F:metal ion binding"/>
    <property type="evidence" value="ECO:0007669"/>
    <property type="project" value="InterPro"/>
</dbReference>
<dbReference type="InterPro" id="IPR034660">
    <property type="entry name" value="DinB/YfiT-like"/>
</dbReference>
<name>A0A428ZRM6_KIBAR</name>
<sequence length="194" mass="21176">MDTMASYQQAQDKLDEVLSAVRPDQWDGPSACSEWTVRDVAGHLIWAQNQLRAWAMEEEYTERAGAPGSPKPGVMAGDDPVATWRAARAASVSSLTDEALARTTTITGIGEVPLVAVLSLMITDTVTHTWDIAHGIEMDIQMDPALVALAFDWGRRNVVRRPGFFGPELAPPADADEQTRMLAFLGRADWQPVS</sequence>
<dbReference type="InterPro" id="IPR017517">
    <property type="entry name" value="Maleyloyr_isom"/>
</dbReference>
<dbReference type="NCBIfam" id="TIGR03083">
    <property type="entry name" value="maleylpyruvate isomerase family mycothiol-dependent enzyme"/>
    <property type="match status" value="1"/>
</dbReference>
<dbReference type="InterPro" id="IPR024344">
    <property type="entry name" value="MDMPI_metal-binding"/>
</dbReference>
<dbReference type="OrthoDB" id="5185819at2"/>
<dbReference type="AlphaFoldDB" id="A0A428ZRM6"/>
<dbReference type="EMBL" id="QHKI01000002">
    <property type="protein sequence ID" value="RSM90641.1"/>
    <property type="molecule type" value="Genomic_DNA"/>
</dbReference>
<comment type="caution">
    <text evidence="2">The sequence shown here is derived from an EMBL/GenBank/DDBJ whole genome shotgun (WGS) entry which is preliminary data.</text>
</comment>
<dbReference type="Gene3D" id="1.20.120.450">
    <property type="entry name" value="dinb family like domain"/>
    <property type="match status" value="1"/>
</dbReference>
<evidence type="ECO:0000313" key="3">
    <source>
        <dbReference type="Proteomes" id="UP000287547"/>
    </source>
</evidence>
<accession>A0A428ZRM6</accession>
<evidence type="ECO:0000259" key="1">
    <source>
        <dbReference type="Pfam" id="PF11716"/>
    </source>
</evidence>
<dbReference type="InterPro" id="IPR017520">
    <property type="entry name" value="CHP03086"/>
</dbReference>
<protein>
    <submittedName>
        <fullName evidence="2">TIGR03086 family protein</fullName>
    </submittedName>
</protein>
<dbReference type="Pfam" id="PF11716">
    <property type="entry name" value="MDMPI_N"/>
    <property type="match status" value="1"/>
</dbReference>
<feature type="domain" description="Mycothiol-dependent maleylpyruvate isomerase metal-binding" evidence="1">
    <location>
        <begin position="8"/>
        <end position="133"/>
    </location>
</feature>
<dbReference type="Proteomes" id="UP000287547">
    <property type="component" value="Unassembled WGS sequence"/>
</dbReference>
<organism evidence="2 3">
    <name type="scientific">Kibdelosporangium aridum</name>
    <dbReference type="NCBI Taxonomy" id="2030"/>
    <lineage>
        <taxon>Bacteria</taxon>
        <taxon>Bacillati</taxon>
        <taxon>Actinomycetota</taxon>
        <taxon>Actinomycetes</taxon>
        <taxon>Pseudonocardiales</taxon>
        <taxon>Pseudonocardiaceae</taxon>
        <taxon>Kibdelosporangium</taxon>
    </lineage>
</organism>
<dbReference type="NCBIfam" id="TIGR03086">
    <property type="entry name" value="TIGR03086 family metal-binding protein"/>
    <property type="match status" value="1"/>
</dbReference>
<evidence type="ECO:0000313" key="2">
    <source>
        <dbReference type="EMBL" id="RSM90641.1"/>
    </source>
</evidence>